<feature type="transmembrane region" description="Helical" evidence="1">
    <location>
        <begin position="73"/>
        <end position="93"/>
    </location>
</feature>
<name>A0ABS7SG40_9MICO</name>
<comment type="caution">
    <text evidence="2">The sequence shown here is derived from an EMBL/GenBank/DDBJ whole genome shotgun (WGS) entry which is preliminary data.</text>
</comment>
<feature type="transmembrane region" description="Helical" evidence="1">
    <location>
        <begin position="138"/>
        <end position="158"/>
    </location>
</feature>
<keyword evidence="1" id="KW-0472">Membrane</keyword>
<protein>
    <submittedName>
        <fullName evidence="2">DUF3995 domain-containing protein</fullName>
    </submittedName>
</protein>
<evidence type="ECO:0000313" key="3">
    <source>
        <dbReference type="Proteomes" id="UP000826651"/>
    </source>
</evidence>
<gene>
    <name evidence="2" type="ORF">KCQ71_21535</name>
</gene>
<reference evidence="2 3" key="1">
    <citation type="submission" date="2021-04" db="EMBL/GenBank/DDBJ databases">
        <title>Ruania sp. nov., isolated from sandy soil of mangrove forest.</title>
        <authorList>
            <person name="Ge X."/>
            <person name="Huang R."/>
            <person name="Liu W."/>
        </authorList>
    </citation>
    <scope>NUCLEOTIDE SEQUENCE [LARGE SCALE GENOMIC DNA]</scope>
    <source>
        <strain evidence="2 3">N2-46</strain>
    </source>
</reference>
<proteinExistence type="predicted"/>
<feature type="transmembrane region" description="Helical" evidence="1">
    <location>
        <begin position="105"/>
        <end position="126"/>
    </location>
</feature>
<keyword evidence="3" id="KW-1185">Reference proteome</keyword>
<dbReference type="Proteomes" id="UP000826651">
    <property type="component" value="Unassembled WGS sequence"/>
</dbReference>
<evidence type="ECO:0000256" key="1">
    <source>
        <dbReference type="SAM" id="Phobius"/>
    </source>
</evidence>
<dbReference type="EMBL" id="JAGSHT010000021">
    <property type="protein sequence ID" value="MBZ2198744.1"/>
    <property type="molecule type" value="Genomic_DNA"/>
</dbReference>
<accession>A0ABS7SG40</accession>
<evidence type="ECO:0000313" key="2">
    <source>
        <dbReference type="EMBL" id="MBZ2198744.1"/>
    </source>
</evidence>
<dbReference type="RefSeq" id="WP_223410040.1">
    <property type="nucleotide sequence ID" value="NZ_JAGSHT010000021.1"/>
</dbReference>
<keyword evidence="1" id="KW-1133">Transmembrane helix</keyword>
<keyword evidence="1" id="KW-0812">Transmembrane</keyword>
<organism evidence="2 3">
    <name type="scientific">Occultella gossypii</name>
    <dbReference type="NCBI Taxonomy" id="2800820"/>
    <lineage>
        <taxon>Bacteria</taxon>
        <taxon>Bacillati</taxon>
        <taxon>Actinomycetota</taxon>
        <taxon>Actinomycetes</taxon>
        <taxon>Micrococcales</taxon>
        <taxon>Ruaniaceae</taxon>
        <taxon>Occultella</taxon>
    </lineage>
</organism>
<sequence>MTTRILQTTHAPPAVRWAARIGIASLLPYALIKTYWAMGGRAGLRDGFDLATEFRRNGAPEAIIWLERHGIDFTAILALVGSVLLVALIRPWGMRLPRWMVLGPAWAGAAFLVPYGTLTAVVALAGSNDDRTAATTGWLTAAAVAAFCGIGSALAICARSYQRRSAPRHDSGRS</sequence>